<dbReference type="Proteomes" id="UP000011682">
    <property type="component" value="Unassembled WGS sequence"/>
</dbReference>
<evidence type="ECO:0000313" key="2">
    <source>
        <dbReference type="Proteomes" id="UP000011682"/>
    </source>
</evidence>
<protein>
    <submittedName>
        <fullName evidence="1">Uncharacterized protein</fullName>
    </submittedName>
</protein>
<proteinExistence type="predicted"/>
<reference evidence="1" key="1">
    <citation type="submission" date="2013-05" db="EMBL/GenBank/DDBJ databases">
        <title>Genome assembly of Cystobacter fuscus DSM 2262.</title>
        <authorList>
            <person name="Sharma G."/>
            <person name="Khatri I."/>
            <person name="Kaur C."/>
            <person name="Mayilraj S."/>
            <person name="Subramanian S."/>
        </authorList>
    </citation>
    <scope>NUCLEOTIDE SEQUENCE [LARGE SCALE GENOMIC DNA]</scope>
    <source>
        <strain evidence="1">DSM 2262</strain>
    </source>
</reference>
<dbReference type="AlphaFoldDB" id="S9R1N8"/>
<name>S9R1N8_CYSF2</name>
<sequence>MDAAPGIGAEHARKWTGPAFIPGDGRTAVAHPYAEIDFDYRFQLGRGASPRRRGRGCAGWDGFSGCS</sequence>
<keyword evidence="2" id="KW-1185">Reference proteome</keyword>
<accession>S9R1N8</accession>
<gene>
    <name evidence="1" type="ORF">D187_006218</name>
</gene>
<evidence type="ECO:0000313" key="1">
    <source>
        <dbReference type="EMBL" id="EPX62808.1"/>
    </source>
</evidence>
<dbReference type="EMBL" id="ANAH02000006">
    <property type="protein sequence ID" value="EPX62808.1"/>
    <property type="molecule type" value="Genomic_DNA"/>
</dbReference>
<organism evidence="1 2">
    <name type="scientific">Cystobacter fuscus (strain ATCC 25194 / DSM 2262 / NBRC 100088 / M29)</name>
    <dbReference type="NCBI Taxonomy" id="1242864"/>
    <lineage>
        <taxon>Bacteria</taxon>
        <taxon>Pseudomonadati</taxon>
        <taxon>Myxococcota</taxon>
        <taxon>Myxococcia</taxon>
        <taxon>Myxococcales</taxon>
        <taxon>Cystobacterineae</taxon>
        <taxon>Archangiaceae</taxon>
        <taxon>Cystobacter</taxon>
    </lineage>
</organism>
<comment type="caution">
    <text evidence="1">The sequence shown here is derived from an EMBL/GenBank/DDBJ whole genome shotgun (WGS) entry which is preliminary data.</text>
</comment>